<dbReference type="Gene3D" id="3.30.565.10">
    <property type="entry name" value="Histidine kinase-like ATPase, C-terminal domain"/>
    <property type="match status" value="1"/>
</dbReference>
<name>M6BKV6_LEPBO</name>
<keyword evidence="5" id="KW-0547">Nucleotide-binding</keyword>
<dbReference type="GO" id="GO:0005524">
    <property type="term" value="F:ATP binding"/>
    <property type="evidence" value="ECO:0007669"/>
    <property type="project" value="UniProtKB-KW"/>
</dbReference>
<dbReference type="Proteomes" id="UP000011873">
    <property type="component" value="Unassembled WGS sequence"/>
</dbReference>
<dbReference type="PANTHER" id="PTHR41523:SF8">
    <property type="entry name" value="ETHYLENE RESPONSE SENSOR PROTEIN"/>
    <property type="match status" value="1"/>
</dbReference>
<dbReference type="EC" id="2.7.13.3" evidence="2"/>
<dbReference type="PANTHER" id="PTHR41523">
    <property type="entry name" value="TWO-COMPONENT SYSTEM SENSOR PROTEIN"/>
    <property type="match status" value="1"/>
</dbReference>
<dbReference type="SUPFAM" id="SSF55874">
    <property type="entry name" value="ATPase domain of HSP90 chaperone/DNA topoisomerase II/histidine kinase"/>
    <property type="match status" value="1"/>
</dbReference>
<keyword evidence="6" id="KW-0418">Kinase</keyword>
<sequence>MDCNVEEIFLPIEKAIPCGLIINEIFSNSFKHAFPENREGKITILFRKSDSGYLILEVGDNGVGNKSETKESTNDDSLGMNLIEALCFQLRGELEIKRENGLLVRVRFFL</sequence>
<accession>M6BKV6</accession>
<dbReference type="InterPro" id="IPR003594">
    <property type="entry name" value="HATPase_dom"/>
</dbReference>
<protein>
    <recommendedName>
        <fullName evidence="2">histidine kinase</fullName>
        <ecNumber evidence="2">2.7.13.3</ecNumber>
    </recommendedName>
</protein>
<evidence type="ECO:0000256" key="4">
    <source>
        <dbReference type="ARBA" id="ARBA00022679"/>
    </source>
</evidence>
<comment type="catalytic activity">
    <reaction evidence="1">
        <text>ATP + protein L-histidine = ADP + protein N-phospho-L-histidine.</text>
        <dbReference type="EC" id="2.7.13.3"/>
    </reaction>
</comment>
<evidence type="ECO:0000256" key="3">
    <source>
        <dbReference type="ARBA" id="ARBA00022553"/>
    </source>
</evidence>
<organism evidence="9 10">
    <name type="scientific">Leptospira borgpetersenii serovar Hardjo-bovis str. Sponselee</name>
    <dbReference type="NCBI Taxonomy" id="1303729"/>
    <lineage>
        <taxon>Bacteria</taxon>
        <taxon>Pseudomonadati</taxon>
        <taxon>Spirochaetota</taxon>
        <taxon>Spirochaetia</taxon>
        <taxon>Leptospirales</taxon>
        <taxon>Leptospiraceae</taxon>
        <taxon>Leptospira</taxon>
    </lineage>
</organism>
<evidence type="ECO:0000256" key="7">
    <source>
        <dbReference type="ARBA" id="ARBA00022840"/>
    </source>
</evidence>
<feature type="domain" description="Histidine kinase/HSP90-like ATPase" evidence="8">
    <location>
        <begin position="8"/>
        <end position="105"/>
    </location>
</feature>
<evidence type="ECO:0000313" key="10">
    <source>
        <dbReference type="Proteomes" id="UP000011873"/>
    </source>
</evidence>
<dbReference type="InterPro" id="IPR036890">
    <property type="entry name" value="HATPase_C_sf"/>
</dbReference>
<gene>
    <name evidence="9" type="ORF">LEP1GSC016_0748</name>
</gene>
<keyword evidence="7" id="KW-0067">ATP-binding</keyword>
<dbReference type="EMBL" id="ANMU01000134">
    <property type="protein sequence ID" value="EMJ79221.1"/>
    <property type="molecule type" value="Genomic_DNA"/>
</dbReference>
<comment type="caution">
    <text evidence="9">The sequence shown here is derived from an EMBL/GenBank/DDBJ whole genome shotgun (WGS) entry which is preliminary data.</text>
</comment>
<keyword evidence="3" id="KW-0597">Phosphoprotein</keyword>
<evidence type="ECO:0000256" key="6">
    <source>
        <dbReference type="ARBA" id="ARBA00022777"/>
    </source>
</evidence>
<evidence type="ECO:0000259" key="8">
    <source>
        <dbReference type="Pfam" id="PF13581"/>
    </source>
</evidence>
<dbReference type="PATRIC" id="fig|1218567.3.peg.3495"/>
<dbReference type="GO" id="GO:0004673">
    <property type="term" value="F:protein histidine kinase activity"/>
    <property type="evidence" value="ECO:0007669"/>
    <property type="project" value="UniProtKB-EC"/>
</dbReference>
<dbReference type="Pfam" id="PF13581">
    <property type="entry name" value="HATPase_c_2"/>
    <property type="match status" value="1"/>
</dbReference>
<evidence type="ECO:0000256" key="5">
    <source>
        <dbReference type="ARBA" id="ARBA00022741"/>
    </source>
</evidence>
<dbReference type="AlphaFoldDB" id="M6BKV6"/>
<evidence type="ECO:0000256" key="1">
    <source>
        <dbReference type="ARBA" id="ARBA00000085"/>
    </source>
</evidence>
<proteinExistence type="predicted"/>
<keyword evidence="4" id="KW-0808">Transferase</keyword>
<evidence type="ECO:0000313" key="9">
    <source>
        <dbReference type="EMBL" id="EMJ79221.1"/>
    </source>
</evidence>
<evidence type="ECO:0000256" key="2">
    <source>
        <dbReference type="ARBA" id="ARBA00012438"/>
    </source>
</evidence>
<reference evidence="9 10" key="1">
    <citation type="submission" date="2013-01" db="EMBL/GenBank/DDBJ databases">
        <authorList>
            <person name="Harkins D.M."/>
            <person name="Durkin A.S."/>
            <person name="Brinkac L.M."/>
            <person name="Haft D.H."/>
            <person name="Selengut J.D."/>
            <person name="Sanka R."/>
            <person name="DePew J."/>
            <person name="Purushe J."/>
            <person name="Galloway R.L."/>
            <person name="Vinetz J.M."/>
            <person name="Sutton G.G."/>
            <person name="Nierman W.C."/>
            <person name="Fouts D.E."/>
        </authorList>
    </citation>
    <scope>NUCLEOTIDE SEQUENCE [LARGE SCALE GENOMIC DNA]</scope>
    <source>
        <strain evidence="9 10">Sponselee CDC</strain>
    </source>
</reference>